<comment type="caution">
    <text evidence="2">The sequence shown here is derived from an EMBL/GenBank/DDBJ whole genome shotgun (WGS) entry which is preliminary data.</text>
</comment>
<reference evidence="2 3" key="1">
    <citation type="journal article" date="2016" name="Nat. Commun.">
        <title>Thousands of microbial genomes shed light on interconnected biogeochemical processes in an aquifer system.</title>
        <authorList>
            <person name="Anantharaman K."/>
            <person name="Brown C.T."/>
            <person name="Hug L.A."/>
            <person name="Sharon I."/>
            <person name="Castelle C.J."/>
            <person name="Probst A.J."/>
            <person name="Thomas B.C."/>
            <person name="Singh A."/>
            <person name="Wilkins M.J."/>
            <person name="Karaoz U."/>
            <person name="Brodie E.L."/>
            <person name="Williams K.H."/>
            <person name="Hubbard S.S."/>
            <person name="Banfield J.F."/>
        </authorList>
    </citation>
    <scope>NUCLEOTIDE SEQUENCE [LARGE SCALE GENOMIC DNA]</scope>
</reference>
<dbReference type="PANTHER" id="PTHR34573">
    <property type="entry name" value="VKC DOMAIN-CONTAINING PROTEIN"/>
    <property type="match status" value="1"/>
</dbReference>
<name>A0A1G2SZK2_9BACT</name>
<sequence length="107" mass="11595">GVAWLAKMPAKPGKLDTFANCIKDSDAIFYGAFWCSHCQNQKAMFGSSSKLLPYIECSTPDGKNQLPVCKEAGVTGYPTWTFANGTREGGEVSLQRLSELTSCPLPE</sequence>
<dbReference type="InterPro" id="IPR036249">
    <property type="entry name" value="Thioredoxin-like_sf"/>
</dbReference>
<gene>
    <name evidence="2" type="ORF">A2832_02240</name>
</gene>
<evidence type="ECO:0000259" key="1">
    <source>
        <dbReference type="Pfam" id="PF00085"/>
    </source>
</evidence>
<accession>A0A1G2SZK2</accession>
<feature type="non-terminal residue" evidence="2">
    <location>
        <position position="1"/>
    </location>
</feature>
<dbReference type="Pfam" id="PF00085">
    <property type="entry name" value="Thioredoxin"/>
    <property type="match status" value="1"/>
</dbReference>
<dbReference type="InterPro" id="IPR013766">
    <property type="entry name" value="Thioredoxin_domain"/>
</dbReference>
<dbReference type="PANTHER" id="PTHR34573:SF1">
    <property type="entry name" value="VITAMIN K EPOXIDE REDUCTASE DOMAIN-CONTAINING PROTEIN"/>
    <property type="match status" value="1"/>
</dbReference>
<feature type="domain" description="Thioredoxin" evidence="1">
    <location>
        <begin position="29"/>
        <end position="91"/>
    </location>
</feature>
<dbReference type="Gene3D" id="3.40.30.10">
    <property type="entry name" value="Glutaredoxin"/>
    <property type="match status" value="1"/>
</dbReference>
<dbReference type="AlphaFoldDB" id="A0A1G2SZK2"/>
<evidence type="ECO:0000313" key="2">
    <source>
        <dbReference type="EMBL" id="OHA90487.1"/>
    </source>
</evidence>
<dbReference type="EMBL" id="MHVG01000019">
    <property type="protein sequence ID" value="OHA90487.1"/>
    <property type="molecule type" value="Genomic_DNA"/>
</dbReference>
<proteinExistence type="predicted"/>
<dbReference type="SUPFAM" id="SSF52833">
    <property type="entry name" value="Thioredoxin-like"/>
    <property type="match status" value="1"/>
</dbReference>
<dbReference type="Proteomes" id="UP000178538">
    <property type="component" value="Unassembled WGS sequence"/>
</dbReference>
<protein>
    <recommendedName>
        <fullName evidence="1">Thioredoxin domain-containing protein</fullName>
    </recommendedName>
</protein>
<organism evidence="2 3">
    <name type="scientific">Candidatus Zambryskibacteria bacterium RIFCSPHIGHO2_01_FULL_44_22b</name>
    <dbReference type="NCBI Taxonomy" id="1802737"/>
    <lineage>
        <taxon>Bacteria</taxon>
        <taxon>Candidatus Zambryskiibacteriota</taxon>
    </lineage>
</organism>
<evidence type="ECO:0000313" key="3">
    <source>
        <dbReference type="Proteomes" id="UP000178538"/>
    </source>
</evidence>